<gene>
    <name evidence="1" type="primary">Dmoj\GI16631</name>
    <name evidence="1" type="ORF">Dmoj_GI16631</name>
</gene>
<organism evidence="1 2">
    <name type="scientific">Drosophila mojavensis</name>
    <name type="common">Fruit fly</name>
    <dbReference type="NCBI Taxonomy" id="7230"/>
    <lineage>
        <taxon>Eukaryota</taxon>
        <taxon>Metazoa</taxon>
        <taxon>Ecdysozoa</taxon>
        <taxon>Arthropoda</taxon>
        <taxon>Hexapoda</taxon>
        <taxon>Insecta</taxon>
        <taxon>Pterygota</taxon>
        <taxon>Neoptera</taxon>
        <taxon>Endopterygota</taxon>
        <taxon>Diptera</taxon>
        <taxon>Brachycera</taxon>
        <taxon>Muscomorpha</taxon>
        <taxon>Ephydroidea</taxon>
        <taxon>Drosophilidae</taxon>
        <taxon>Drosophila</taxon>
    </lineage>
</organism>
<protein>
    <recommendedName>
        <fullName evidence="3">DUF4485 domain-containing protein</fullName>
    </recommendedName>
</protein>
<dbReference type="KEGG" id="dmo:Dmoj_GI16631"/>
<evidence type="ECO:0000313" key="2">
    <source>
        <dbReference type="Proteomes" id="UP000009192"/>
    </source>
</evidence>
<evidence type="ECO:0000313" key="1">
    <source>
        <dbReference type="EMBL" id="EDW17209.2"/>
    </source>
</evidence>
<keyword evidence="2" id="KW-1185">Reference proteome</keyword>
<evidence type="ECO:0008006" key="3">
    <source>
        <dbReference type="Google" id="ProtNLM"/>
    </source>
</evidence>
<dbReference type="HOGENOM" id="CLU_555841_0_0_1"/>
<dbReference type="Proteomes" id="UP000009192">
    <property type="component" value="Unassembled WGS sequence"/>
</dbReference>
<dbReference type="EMBL" id="CH933816">
    <property type="protein sequence ID" value="EDW17209.2"/>
    <property type="molecule type" value="Genomic_DNA"/>
</dbReference>
<dbReference type="InParanoid" id="B4L934"/>
<sequence>MSEINENTLDRHFVSQLRIMCDVYSNHISKSDFVMSQRWLQVFHKSSRAEKYARNCLMLLMYGQLREMGKLGMPFIKVENMDRSLEDVLSDYQGMTTNVSCYNESLRLHERLGGGSQCIDYANTNFQLLTQQNQQLIQEINQMHARTVENEQLYRQADTHWQQRILEGQGHLPLPLLKPRMQWLLQRIDRGAQLAIRQLQGWATSSGPLNFLYLSLQHILDDDPEARKLLAELDRKLEAVLDNMLEQAGERRENNVRMLYDKLFQQQQEALITKQQLLHHEQRALVLARQQLQVHVQDLKQREEIFWDQAAASPYYSTQSRAISYNKAETMRSTKTQTNSDTFDADSYSGSDFCGCDDCQPGPELGQLSNPADLMDTCDKHSCQYCQSQRPKDSESSSKC</sequence>
<accession>B4L934</accession>
<dbReference type="OrthoDB" id="7850102at2759"/>
<dbReference type="AlphaFoldDB" id="B4L934"/>
<dbReference type="eggNOG" id="ENOG502T93K">
    <property type="taxonomic scope" value="Eukaryota"/>
</dbReference>
<reference evidence="1 2" key="1">
    <citation type="journal article" date="2007" name="Nature">
        <title>Evolution of genes and genomes on the Drosophila phylogeny.</title>
        <authorList>
            <consortium name="Drosophila 12 Genomes Consortium"/>
            <person name="Clark A.G."/>
            <person name="Eisen M.B."/>
            <person name="Smith D.R."/>
            <person name="Bergman C.M."/>
            <person name="Oliver B."/>
            <person name="Markow T.A."/>
            <person name="Kaufman T.C."/>
            <person name="Kellis M."/>
            <person name="Gelbart W."/>
            <person name="Iyer V.N."/>
            <person name="Pollard D.A."/>
            <person name="Sackton T.B."/>
            <person name="Larracuente A.M."/>
            <person name="Singh N.D."/>
            <person name="Abad J.P."/>
            <person name="Abt D.N."/>
            <person name="Adryan B."/>
            <person name="Aguade M."/>
            <person name="Akashi H."/>
            <person name="Anderson W.W."/>
            <person name="Aquadro C.F."/>
            <person name="Ardell D.H."/>
            <person name="Arguello R."/>
            <person name="Artieri C.G."/>
            <person name="Barbash D.A."/>
            <person name="Barker D."/>
            <person name="Barsanti P."/>
            <person name="Batterham P."/>
            <person name="Batzoglou S."/>
            <person name="Begun D."/>
            <person name="Bhutkar A."/>
            <person name="Blanco E."/>
            <person name="Bosak S.A."/>
            <person name="Bradley R.K."/>
            <person name="Brand A.D."/>
            <person name="Brent M.R."/>
            <person name="Brooks A.N."/>
            <person name="Brown R.H."/>
            <person name="Butlin R.K."/>
            <person name="Caggese C."/>
            <person name="Calvi B.R."/>
            <person name="Bernardo de Carvalho A."/>
            <person name="Caspi A."/>
            <person name="Castrezana S."/>
            <person name="Celniker S.E."/>
            <person name="Chang J.L."/>
            <person name="Chapple C."/>
            <person name="Chatterji S."/>
            <person name="Chinwalla A."/>
            <person name="Civetta A."/>
            <person name="Clifton S.W."/>
            <person name="Comeron J.M."/>
            <person name="Costello J.C."/>
            <person name="Coyne J.A."/>
            <person name="Daub J."/>
            <person name="David R.G."/>
            <person name="Delcher A.L."/>
            <person name="Delehaunty K."/>
            <person name="Do C.B."/>
            <person name="Ebling H."/>
            <person name="Edwards K."/>
            <person name="Eickbush T."/>
            <person name="Evans J.D."/>
            <person name="Filipski A."/>
            <person name="Findeiss S."/>
            <person name="Freyhult E."/>
            <person name="Fulton L."/>
            <person name="Fulton R."/>
            <person name="Garcia A.C."/>
            <person name="Gardiner A."/>
            <person name="Garfield D.A."/>
            <person name="Garvin B.E."/>
            <person name="Gibson G."/>
            <person name="Gilbert D."/>
            <person name="Gnerre S."/>
            <person name="Godfrey J."/>
            <person name="Good R."/>
            <person name="Gotea V."/>
            <person name="Gravely B."/>
            <person name="Greenberg A.J."/>
            <person name="Griffiths-Jones S."/>
            <person name="Gross S."/>
            <person name="Guigo R."/>
            <person name="Gustafson E.A."/>
            <person name="Haerty W."/>
            <person name="Hahn M.W."/>
            <person name="Halligan D.L."/>
            <person name="Halpern A.L."/>
            <person name="Halter G.M."/>
            <person name="Han M.V."/>
            <person name="Heger A."/>
            <person name="Hillier L."/>
            <person name="Hinrichs A.S."/>
            <person name="Holmes I."/>
            <person name="Hoskins R.A."/>
            <person name="Hubisz M.J."/>
            <person name="Hultmark D."/>
            <person name="Huntley M.A."/>
            <person name="Jaffe D.B."/>
            <person name="Jagadeeshan S."/>
            <person name="Jeck W.R."/>
            <person name="Johnson J."/>
            <person name="Jones C.D."/>
            <person name="Jordan W.C."/>
            <person name="Karpen G.H."/>
            <person name="Kataoka E."/>
            <person name="Keightley P.D."/>
            <person name="Kheradpour P."/>
            <person name="Kirkness E.F."/>
            <person name="Koerich L.B."/>
            <person name="Kristiansen K."/>
            <person name="Kudrna D."/>
            <person name="Kulathinal R.J."/>
            <person name="Kumar S."/>
            <person name="Kwok R."/>
            <person name="Lander E."/>
            <person name="Langley C.H."/>
            <person name="Lapoint R."/>
            <person name="Lazzaro B.P."/>
            <person name="Lee S.J."/>
            <person name="Levesque L."/>
            <person name="Li R."/>
            <person name="Lin C.F."/>
            <person name="Lin M.F."/>
            <person name="Lindblad-Toh K."/>
            <person name="Llopart A."/>
            <person name="Long M."/>
            <person name="Low L."/>
            <person name="Lozovsky E."/>
            <person name="Lu J."/>
            <person name="Luo M."/>
            <person name="Machado C.A."/>
            <person name="Makalowski W."/>
            <person name="Marzo M."/>
            <person name="Matsuda M."/>
            <person name="Matzkin L."/>
            <person name="McAllister B."/>
            <person name="McBride C.S."/>
            <person name="McKernan B."/>
            <person name="McKernan K."/>
            <person name="Mendez-Lago M."/>
            <person name="Minx P."/>
            <person name="Mollenhauer M.U."/>
            <person name="Montooth K."/>
            <person name="Mount S.M."/>
            <person name="Mu X."/>
            <person name="Myers E."/>
            <person name="Negre B."/>
            <person name="Newfeld S."/>
            <person name="Nielsen R."/>
            <person name="Noor M.A."/>
            <person name="O'Grady P."/>
            <person name="Pachter L."/>
            <person name="Papaceit M."/>
            <person name="Parisi M.J."/>
            <person name="Parisi M."/>
            <person name="Parts L."/>
            <person name="Pedersen J.S."/>
            <person name="Pesole G."/>
            <person name="Phillippy A.M."/>
            <person name="Ponting C.P."/>
            <person name="Pop M."/>
            <person name="Porcelli D."/>
            <person name="Powell J.R."/>
            <person name="Prohaska S."/>
            <person name="Pruitt K."/>
            <person name="Puig M."/>
            <person name="Quesneville H."/>
            <person name="Ram K.R."/>
            <person name="Rand D."/>
            <person name="Rasmussen M.D."/>
            <person name="Reed L.K."/>
            <person name="Reenan R."/>
            <person name="Reily A."/>
            <person name="Remington K.A."/>
            <person name="Rieger T.T."/>
            <person name="Ritchie M.G."/>
            <person name="Robin C."/>
            <person name="Rogers Y.H."/>
            <person name="Rohde C."/>
            <person name="Rozas J."/>
            <person name="Rubenfield M.J."/>
            <person name="Ruiz A."/>
            <person name="Russo S."/>
            <person name="Salzberg S.L."/>
            <person name="Sanchez-Gracia A."/>
            <person name="Saranga D.J."/>
            <person name="Sato H."/>
            <person name="Schaeffer S.W."/>
            <person name="Schatz M.C."/>
            <person name="Schlenke T."/>
            <person name="Schwartz R."/>
            <person name="Segarra C."/>
            <person name="Singh R.S."/>
            <person name="Sirot L."/>
            <person name="Sirota M."/>
            <person name="Sisneros N.B."/>
            <person name="Smith C.D."/>
            <person name="Smith T.F."/>
            <person name="Spieth J."/>
            <person name="Stage D.E."/>
            <person name="Stark A."/>
            <person name="Stephan W."/>
            <person name="Strausberg R.L."/>
            <person name="Strempel S."/>
            <person name="Sturgill D."/>
            <person name="Sutton G."/>
            <person name="Sutton G.G."/>
            <person name="Tao W."/>
            <person name="Teichmann S."/>
            <person name="Tobari Y.N."/>
            <person name="Tomimura Y."/>
            <person name="Tsolas J.M."/>
            <person name="Valente V.L."/>
            <person name="Venter E."/>
            <person name="Venter J.C."/>
            <person name="Vicario S."/>
            <person name="Vieira F.G."/>
            <person name="Vilella A.J."/>
            <person name="Villasante A."/>
            <person name="Walenz B."/>
            <person name="Wang J."/>
            <person name="Wasserman M."/>
            <person name="Watts T."/>
            <person name="Wilson D."/>
            <person name="Wilson R.K."/>
            <person name="Wing R.A."/>
            <person name="Wolfner M.F."/>
            <person name="Wong A."/>
            <person name="Wong G.K."/>
            <person name="Wu C.I."/>
            <person name="Wu G."/>
            <person name="Yamamoto D."/>
            <person name="Yang H.P."/>
            <person name="Yang S.P."/>
            <person name="Yorke J.A."/>
            <person name="Yoshida K."/>
            <person name="Zdobnov E."/>
            <person name="Zhang P."/>
            <person name="Zhang Y."/>
            <person name="Zimin A.V."/>
            <person name="Baldwin J."/>
            <person name="Abdouelleil A."/>
            <person name="Abdulkadir J."/>
            <person name="Abebe A."/>
            <person name="Abera B."/>
            <person name="Abreu J."/>
            <person name="Acer S.C."/>
            <person name="Aftuck L."/>
            <person name="Alexander A."/>
            <person name="An P."/>
            <person name="Anderson E."/>
            <person name="Anderson S."/>
            <person name="Arachi H."/>
            <person name="Azer M."/>
            <person name="Bachantsang P."/>
            <person name="Barry A."/>
            <person name="Bayul T."/>
            <person name="Berlin A."/>
            <person name="Bessette D."/>
            <person name="Bloom T."/>
            <person name="Blye J."/>
            <person name="Boguslavskiy L."/>
            <person name="Bonnet C."/>
            <person name="Boukhgalter B."/>
            <person name="Bourzgui I."/>
            <person name="Brown A."/>
            <person name="Cahill P."/>
            <person name="Channer S."/>
            <person name="Cheshatsang Y."/>
            <person name="Chuda L."/>
            <person name="Citroen M."/>
            <person name="Collymore A."/>
            <person name="Cooke P."/>
            <person name="Costello M."/>
            <person name="D'Aco K."/>
            <person name="Daza R."/>
            <person name="De Haan G."/>
            <person name="DeGray S."/>
            <person name="DeMaso C."/>
            <person name="Dhargay N."/>
            <person name="Dooley K."/>
            <person name="Dooley E."/>
            <person name="Doricent M."/>
            <person name="Dorje P."/>
            <person name="Dorjee K."/>
            <person name="Dupes A."/>
            <person name="Elong R."/>
            <person name="Falk J."/>
            <person name="Farina A."/>
            <person name="Faro S."/>
            <person name="Ferguson D."/>
            <person name="Fisher S."/>
            <person name="Foley C.D."/>
            <person name="Franke A."/>
            <person name="Friedrich D."/>
            <person name="Gadbois L."/>
            <person name="Gearin G."/>
            <person name="Gearin C.R."/>
            <person name="Giannoukos G."/>
            <person name="Goode T."/>
            <person name="Graham J."/>
            <person name="Grandbois E."/>
            <person name="Grewal S."/>
            <person name="Gyaltsen K."/>
            <person name="Hafez N."/>
            <person name="Hagos B."/>
            <person name="Hall J."/>
            <person name="Henson C."/>
            <person name="Hollinger A."/>
            <person name="Honan T."/>
            <person name="Huard M.D."/>
            <person name="Hughes L."/>
            <person name="Hurhula B."/>
            <person name="Husby M.E."/>
            <person name="Kamat A."/>
            <person name="Kanga B."/>
            <person name="Kashin S."/>
            <person name="Khazanovich D."/>
            <person name="Kisner P."/>
            <person name="Lance K."/>
            <person name="Lara M."/>
            <person name="Lee W."/>
            <person name="Lennon N."/>
            <person name="Letendre F."/>
            <person name="LeVine R."/>
            <person name="Lipovsky A."/>
            <person name="Liu X."/>
            <person name="Liu J."/>
            <person name="Liu S."/>
            <person name="Lokyitsang T."/>
            <person name="Lokyitsang Y."/>
            <person name="Lubonja R."/>
            <person name="Lui A."/>
            <person name="MacDonald P."/>
            <person name="Magnisalis V."/>
            <person name="Maru K."/>
            <person name="Matthews C."/>
            <person name="McCusker W."/>
            <person name="McDonough S."/>
            <person name="Mehta T."/>
            <person name="Meldrim J."/>
            <person name="Meneus L."/>
            <person name="Mihai O."/>
            <person name="Mihalev A."/>
            <person name="Mihova T."/>
            <person name="Mittelman R."/>
            <person name="Mlenga V."/>
            <person name="Montmayeur A."/>
            <person name="Mulrain L."/>
            <person name="Navidi A."/>
            <person name="Naylor J."/>
            <person name="Negash T."/>
            <person name="Nguyen T."/>
            <person name="Nguyen N."/>
            <person name="Nicol R."/>
            <person name="Norbu C."/>
            <person name="Norbu N."/>
            <person name="Novod N."/>
            <person name="O'Neill B."/>
            <person name="Osman S."/>
            <person name="Markiewicz E."/>
            <person name="Oyono O.L."/>
            <person name="Patti C."/>
            <person name="Phunkhang P."/>
            <person name="Pierre F."/>
            <person name="Priest M."/>
            <person name="Raghuraman S."/>
            <person name="Rege F."/>
            <person name="Reyes R."/>
            <person name="Rise C."/>
            <person name="Rogov P."/>
            <person name="Ross K."/>
            <person name="Ryan E."/>
            <person name="Settipalli S."/>
            <person name="Shea T."/>
            <person name="Sherpa N."/>
            <person name="Shi L."/>
            <person name="Shih D."/>
            <person name="Sparrow T."/>
            <person name="Spaulding J."/>
            <person name="Stalker J."/>
            <person name="Stange-Thomann N."/>
            <person name="Stavropoulos S."/>
            <person name="Stone C."/>
            <person name="Strader C."/>
            <person name="Tesfaye S."/>
            <person name="Thomson T."/>
            <person name="Thoulutsang Y."/>
            <person name="Thoulutsang D."/>
            <person name="Topham K."/>
            <person name="Topping I."/>
            <person name="Tsamla T."/>
            <person name="Vassiliev H."/>
            <person name="Vo A."/>
            <person name="Wangchuk T."/>
            <person name="Wangdi T."/>
            <person name="Weiand M."/>
            <person name="Wilkinson J."/>
            <person name="Wilson A."/>
            <person name="Yadav S."/>
            <person name="Young G."/>
            <person name="Yu Q."/>
            <person name="Zembek L."/>
            <person name="Zhong D."/>
            <person name="Zimmer A."/>
            <person name="Zwirko Z."/>
            <person name="Jaffe D.B."/>
            <person name="Alvarez P."/>
            <person name="Brockman W."/>
            <person name="Butler J."/>
            <person name="Chin C."/>
            <person name="Gnerre S."/>
            <person name="Grabherr M."/>
            <person name="Kleber M."/>
            <person name="Mauceli E."/>
            <person name="MacCallum I."/>
        </authorList>
    </citation>
    <scope>NUCLEOTIDE SEQUENCE [LARGE SCALE GENOMIC DNA]</scope>
    <source>
        <strain evidence="2">Tucson 15081-1352.22</strain>
    </source>
</reference>
<proteinExistence type="predicted"/>
<name>B4L934_DROMO</name>
<dbReference type="SMR" id="B4L934"/>